<dbReference type="PANTHER" id="PTHR12784">
    <property type="entry name" value="STEERIN"/>
    <property type="match status" value="1"/>
</dbReference>
<dbReference type="Gene3D" id="1.10.418.10">
    <property type="entry name" value="Calponin-like domain"/>
    <property type="match status" value="1"/>
</dbReference>
<dbReference type="OrthoDB" id="2161974at2759"/>
<evidence type="ECO:0000256" key="1">
    <source>
        <dbReference type="SAM" id="MobiDB-lite"/>
    </source>
</evidence>
<sequence>MWRGDTVPVYIDNISACLACLRELGVSVDGVQAEDVRHGNLKAILGVFFSLSRHKQQQKHLTRQSEAMPRIPSAISKHGMNTTSIPLPAGSRLSGIEDGRQSSIPSGSVHQQLQGTVNWKWSKETSDRLYI</sequence>
<evidence type="ECO:0000259" key="2">
    <source>
        <dbReference type="PROSITE" id="PS50021"/>
    </source>
</evidence>
<name>A0A6L2PKS6_COPFO</name>
<dbReference type="InterPro" id="IPR039041">
    <property type="entry name" value="Nav/unc-53"/>
</dbReference>
<protein>
    <recommendedName>
        <fullName evidence="2">Calponin-homology (CH) domain-containing protein</fullName>
    </recommendedName>
</protein>
<evidence type="ECO:0000313" key="4">
    <source>
        <dbReference type="Proteomes" id="UP000502823"/>
    </source>
</evidence>
<dbReference type="PROSITE" id="PS50021">
    <property type="entry name" value="CH"/>
    <property type="match status" value="1"/>
</dbReference>
<keyword evidence="4" id="KW-1185">Reference proteome</keyword>
<evidence type="ECO:0000313" key="3">
    <source>
        <dbReference type="EMBL" id="GFG33149.1"/>
    </source>
</evidence>
<gene>
    <name evidence="3" type="ORF">Cfor_12322</name>
</gene>
<proteinExistence type="predicted"/>
<feature type="region of interest" description="Disordered" evidence="1">
    <location>
        <begin position="75"/>
        <end position="110"/>
    </location>
</feature>
<dbReference type="AlphaFoldDB" id="A0A6L2PKS6"/>
<organism evidence="3 4">
    <name type="scientific">Coptotermes formosanus</name>
    <name type="common">Formosan subterranean termite</name>
    <dbReference type="NCBI Taxonomy" id="36987"/>
    <lineage>
        <taxon>Eukaryota</taxon>
        <taxon>Metazoa</taxon>
        <taxon>Ecdysozoa</taxon>
        <taxon>Arthropoda</taxon>
        <taxon>Hexapoda</taxon>
        <taxon>Insecta</taxon>
        <taxon>Pterygota</taxon>
        <taxon>Neoptera</taxon>
        <taxon>Polyneoptera</taxon>
        <taxon>Dictyoptera</taxon>
        <taxon>Blattodea</taxon>
        <taxon>Blattoidea</taxon>
        <taxon>Termitoidae</taxon>
        <taxon>Rhinotermitidae</taxon>
        <taxon>Coptotermes</taxon>
    </lineage>
</organism>
<comment type="caution">
    <text evidence="3">The sequence shown here is derived from an EMBL/GenBank/DDBJ whole genome shotgun (WGS) entry which is preliminary data.</text>
</comment>
<dbReference type="PANTHER" id="PTHR12784:SF28">
    <property type="entry name" value="PROTEIN SICKIE"/>
    <property type="match status" value="1"/>
</dbReference>
<reference evidence="4" key="1">
    <citation type="submission" date="2020-01" db="EMBL/GenBank/DDBJ databases">
        <title>Draft genome sequence of the Termite Coptotermes fromosanus.</title>
        <authorList>
            <person name="Itakura S."/>
            <person name="Yosikawa Y."/>
            <person name="Umezawa K."/>
        </authorList>
    </citation>
    <scope>NUCLEOTIDE SEQUENCE [LARGE SCALE GENOMIC DNA]</scope>
</reference>
<dbReference type="Proteomes" id="UP000502823">
    <property type="component" value="Unassembled WGS sequence"/>
</dbReference>
<dbReference type="EMBL" id="BLKM01008292">
    <property type="protein sequence ID" value="GFG33149.1"/>
    <property type="molecule type" value="Genomic_DNA"/>
</dbReference>
<feature type="domain" description="Calponin-homology (CH)" evidence="2">
    <location>
        <begin position="1"/>
        <end position="56"/>
    </location>
</feature>
<dbReference type="GO" id="GO:0022008">
    <property type="term" value="P:neurogenesis"/>
    <property type="evidence" value="ECO:0007669"/>
    <property type="project" value="InterPro"/>
</dbReference>
<dbReference type="InParanoid" id="A0A6L2PKS6"/>
<feature type="compositionally biased region" description="Polar residues" evidence="1">
    <location>
        <begin position="101"/>
        <end position="110"/>
    </location>
</feature>
<dbReference type="SUPFAM" id="SSF47576">
    <property type="entry name" value="Calponin-homology domain, CH-domain"/>
    <property type="match status" value="1"/>
</dbReference>
<dbReference type="InterPro" id="IPR001715">
    <property type="entry name" value="CH_dom"/>
</dbReference>
<dbReference type="InterPro" id="IPR036872">
    <property type="entry name" value="CH_dom_sf"/>
</dbReference>
<accession>A0A6L2PKS6</accession>